<feature type="compositionally biased region" description="Polar residues" evidence="1">
    <location>
        <begin position="34"/>
        <end position="46"/>
    </location>
</feature>
<evidence type="ECO:0000313" key="3">
    <source>
        <dbReference type="Proteomes" id="UP000683520"/>
    </source>
</evidence>
<dbReference type="GeneID" id="92750478"/>
<dbReference type="PROSITE" id="PS51257">
    <property type="entry name" value="PROKAR_LIPOPROTEIN"/>
    <property type="match status" value="1"/>
</dbReference>
<sequence>MSLHLMRTATIITSLGLALTACSSEPEDLPEPSVSASNSAVENTSPEAEAEQTYTDVPAETFKVDPLAYAFFGAASSERGCVVPTREEAQNGPVFECKIRLDASEPALADLGNPEEGNIATSVRYDPVIGFYTFSSKTDPFAMDAPQLNPGERVTLTGFTFTRVDEETLIVERGLSKITIKDGEIVQANPDPDRENSTDTSAAEGTRCGTVTGTEGPDRAVIALKQDTDCVAAMEVVNDYTSPNPTGGGATSTSLDWTAPNGWECARGHHPPGQPWNNINTRPVCKGESGSVVIIEEDLL</sequence>
<feature type="region of interest" description="Disordered" evidence="1">
    <location>
        <begin position="23"/>
        <end position="53"/>
    </location>
</feature>
<dbReference type="Proteomes" id="UP000683520">
    <property type="component" value="Chromosome"/>
</dbReference>
<dbReference type="RefSeq" id="WP_092102194.1">
    <property type="nucleotide sequence ID" value="NZ_CP047198.1"/>
</dbReference>
<dbReference type="EMBL" id="CP077302">
    <property type="protein sequence ID" value="QXB18160.1"/>
    <property type="molecule type" value="Genomic_DNA"/>
</dbReference>
<feature type="compositionally biased region" description="Polar residues" evidence="1">
    <location>
        <begin position="198"/>
        <end position="213"/>
    </location>
</feature>
<organism evidence="2 3">
    <name type="scientific">Corynebacterium coyleae</name>
    <dbReference type="NCBI Taxonomy" id="53374"/>
    <lineage>
        <taxon>Bacteria</taxon>
        <taxon>Bacillati</taxon>
        <taxon>Actinomycetota</taxon>
        <taxon>Actinomycetes</taxon>
        <taxon>Mycobacteriales</taxon>
        <taxon>Corynebacteriaceae</taxon>
        <taxon>Corynebacterium</taxon>
    </lineage>
</organism>
<feature type="region of interest" description="Disordered" evidence="1">
    <location>
        <begin position="186"/>
        <end position="214"/>
    </location>
</feature>
<evidence type="ECO:0008006" key="4">
    <source>
        <dbReference type="Google" id="ProtNLM"/>
    </source>
</evidence>
<protein>
    <recommendedName>
        <fullName evidence="4">DUF3558 domain-containing protein</fullName>
    </recommendedName>
</protein>
<evidence type="ECO:0000313" key="2">
    <source>
        <dbReference type="EMBL" id="QXB18160.1"/>
    </source>
</evidence>
<gene>
    <name evidence="2" type="ORF">I6L55_09815</name>
</gene>
<keyword evidence="3" id="KW-1185">Reference proteome</keyword>
<proteinExistence type="predicted"/>
<accession>A0ABX8KV75</accession>
<reference evidence="2 3" key="1">
    <citation type="submission" date="2021-06" db="EMBL/GenBank/DDBJ databases">
        <title>FDA dAtabase for Regulatory Grade micrObial Sequences (FDA-ARGOS): Supporting development and validation of Infectious Disease Dx tests.</title>
        <authorList>
            <person name="Sproer C."/>
            <person name="Gronow S."/>
            <person name="Severitt S."/>
            <person name="Schroder I."/>
            <person name="Tallon L."/>
            <person name="Sadzewicz L."/>
            <person name="Zhao X."/>
            <person name="Boylan J."/>
            <person name="Ott S."/>
            <person name="Bowen H."/>
            <person name="Vavikolanu K."/>
            <person name="Mehta A."/>
            <person name="Aluvathingal J."/>
            <person name="Nadendla S."/>
            <person name="Lowell S."/>
            <person name="Myers T."/>
            <person name="Yan Y."/>
        </authorList>
    </citation>
    <scope>NUCLEOTIDE SEQUENCE [LARGE SCALE GENOMIC DNA]</scope>
    <source>
        <strain evidence="2 3">FDAARGOS 1425</strain>
    </source>
</reference>
<evidence type="ECO:0000256" key="1">
    <source>
        <dbReference type="SAM" id="MobiDB-lite"/>
    </source>
</evidence>
<name>A0ABX8KV75_9CORY</name>